<protein>
    <recommendedName>
        <fullName evidence="3">Mu-like prophage FluMu N-terminal domain-containing protein</fullName>
    </recommendedName>
</protein>
<name>A0A7C1SJI2_9HYPH</name>
<evidence type="ECO:0000313" key="2">
    <source>
        <dbReference type="EMBL" id="HEB44938.1"/>
    </source>
</evidence>
<reference evidence="2" key="1">
    <citation type="journal article" date="2020" name="mSystems">
        <title>Genome- and Community-Level Interaction Insights into Carbon Utilization and Element Cycling Functions of Hydrothermarchaeota in Hydrothermal Sediment.</title>
        <authorList>
            <person name="Zhou Z."/>
            <person name="Liu Y."/>
            <person name="Xu W."/>
            <person name="Pan J."/>
            <person name="Luo Z.H."/>
            <person name="Li M."/>
        </authorList>
    </citation>
    <scope>NUCLEOTIDE SEQUENCE [LARGE SCALE GENOMIC DNA]</scope>
    <source>
        <strain evidence="2">SpSt-243</strain>
    </source>
</reference>
<sequence>MSKKIQIICTTPGMRRNGVKHPATAFYKEGHWTEEQLAAFKADPAFTVREVGEGENVQTEDDFQQRVNDAVQVLVEGKIAELQTAFDQAVAEKAKEKIEELQAEHDRVLAELNGKLDAANKAAGDQGGKPKK</sequence>
<evidence type="ECO:0008006" key="3">
    <source>
        <dbReference type="Google" id="ProtNLM"/>
    </source>
</evidence>
<dbReference type="EMBL" id="DSKI01000761">
    <property type="protein sequence ID" value="HEB44938.1"/>
    <property type="molecule type" value="Genomic_DNA"/>
</dbReference>
<keyword evidence="1" id="KW-0175">Coiled coil</keyword>
<dbReference type="AlphaFoldDB" id="A0A7C1SJI2"/>
<comment type="caution">
    <text evidence="2">The sequence shown here is derived from an EMBL/GenBank/DDBJ whole genome shotgun (WGS) entry which is preliminary data.</text>
</comment>
<dbReference type="SUPFAM" id="SSF160059">
    <property type="entry name" value="PriA/YqbF domain"/>
    <property type="match status" value="1"/>
</dbReference>
<organism evidence="2">
    <name type="scientific">Agrobacterium albertimagni</name>
    <dbReference type="NCBI Taxonomy" id="147266"/>
    <lineage>
        <taxon>Bacteria</taxon>
        <taxon>Pseudomonadati</taxon>
        <taxon>Pseudomonadota</taxon>
        <taxon>Alphaproteobacteria</taxon>
        <taxon>Hyphomicrobiales</taxon>
        <taxon>Rhizobiaceae</taxon>
        <taxon>Rhizobium/Agrobacterium group</taxon>
        <taxon>Agrobacterium</taxon>
    </lineage>
</organism>
<evidence type="ECO:0000256" key="1">
    <source>
        <dbReference type="SAM" id="Coils"/>
    </source>
</evidence>
<accession>A0A7C1SJI2</accession>
<feature type="coiled-coil region" evidence="1">
    <location>
        <begin position="79"/>
        <end position="118"/>
    </location>
</feature>
<proteinExistence type="predicted"/>
<gene>
    <name evidence="2" type="ORF">ENP70_14880</name>
</gene>